<dbReference type="InterPro" id="IPR005062">
    <property type="entry name" value="SAC3/GANP/THP3_conserved"/>
</dbReference>
<feature type="domain" description="SAC3/GANP/THP3 conserved" evidence="2">
    <location>
        <begin position="1"/>
        <end position="298"/>
    </location>
</feature>
<dbReference type="GO" id="GO:0005737">
    <property type="term" value="C:cytoplasm"/>
    <property type="evidence" value="ECO:0007669"/>
    <property type="project" value="TreeGrafter"/>
</dbReference>
<name>A0A1E4TKM4_9ASCO</name>
<evidence type="ECO:0000259" key="2">
    <source>
        <dbReference type="Pfam" id="PF03399"/>
    </source>
</evidence>
<keyword evidence="4" id="KW-1185">Reference proteome</keyword>
<organism evidence="3 4">
    <name type="scientific">Tortispora caseinolytica NRRL Y-17796</name>
    <dbReference type="NCBI Taxonomy" id="767744"/>
    <lineage>
        <taxon>Eukaryota</taxon>
        <taxon>Fungi</taxon>
        <taxon>Dikarya</taxon>
        <taxon>Ascomycota</taxon>
        <taxon>Saccharomycotina</taxon>
        <taxon>Trigonopsidomycetes</taxon>
        <taxon>Trigonopsidales</taxon>
        <taxon>Trigonopsidaceae</taxon>
        <taxon>Tortispora</taxon>
    </lineage>
</organism>
<dbReference type="Gene3D" id="1.25.40.990">
    <property type="match status" value="1"/>
</dbReference>
<feature type="non-terminal residue" evidence="3">
    <location>
        <position position="299"/>
    </location>
</feature>
<evidence type="ECO:0000313" key="4">
    <source>
        <dbReference type="Proteomes" id="UP000095023"/>
    </source>
</evidence>
<gene>
    <name evidence="3" type="ORF">CANCADRAFT_20935</name>
</gene>
<dbReference type="AlphaFoldDB" id="A0A1E4TKM4"/>
<dbReference type="PANTHER" id="PTHR12436">
    <property type="entry name" value="80 KDA MCM3-ASSOCIATED PROTEIN"/>
    <property type="match status" value="1"/>
</dbReference>
<protein>
    <recommendedName>
        <fullName evidence="2">SAC3/GANP/THP3 conserved domain-containing protein</fullName>
    </recommendedName>
</protein>
<dbReference type="Pfam" id="PF03399">
    <property type="entry name" value="SAC3_GANP"/>
    <property type="match status" value="1"/>
</dbReference>
<evidence type="ECO:0000313" key="3">
    <source>
        <dbReference type="EMBL" id="ODV92292.1"/>
    </source>
</evidence>
<dbReference type="PANTHER" id="PTHR12436:SF3">
    <property type="entry name" value="GERMINAL-CENTER ASSOCIATED NUCLEAR PROTEIN"/>
    <property type="match status" value="1"/>
</dbReference>
<evidence type="ECO:0000256" key="1">
    <source>
        <dbReference type="SAM" id="Coils"/>
    </source>
</evidence>
<accession>A0A1E4TKM4</accession>
<dbReference type="OrthoDB" id="264795at2759"/>
<sequence length="299" mass="34266">MCPPFERLRRQVENDIKTFERDPVTKQPSTERCVKCFARPAAGQPPPLPSDVRPPKVLVKTLDYLITNILSHLPSSHAFLWDRTRSIRQDFTFQNYNGDETVLCCERIARIHILSCHVMASIDDPDYSRQQELEQFTKTMQTLLDLYDEARTRNKLYRNEPEFRAYHLLSAINDAEADRTVQLLPPDVFYHPHVQTALKLRALAQQNNQTGRGSRNTAACLNAFAAFFRALEETEVPFLMTCLLETHFVDIRIGALRAMARAVHKKSRPYSVSHLARLLGFDDIDSAISFCETCGLNVI</sequence>
<dbReference type="InterPro" id="IPR045107">
    <property type="entry name" value="SAC3/GANP/THP3"/>
</dbReference>
<reference evidence="4" key="1">
    <citation type="submission" date="2016-02" db="EMBL/GenBank/DDBJ databases">
        <title>Comparative genomics of biotechnologically important yeasts.</title>
        <authorList>
            <consortium name="DOE Joint Genome Institute"/>
            <person name="Riley R."/>
            <person name="Haridas S."/>
            <person name="Wolfe K.H."/>
            <person name="Lopes M.R."/>
            <person name="Hittinger C.T."/>
            <person name="Goker M."/>
            <person name="Salamov A."/>
            <person name="Wisecaver J."/>
            <person name="Long T.M."/>
            <person name="Aerts A.L."/>
            <person name="Barry K."/>
            <person name="Choi C."/>
            <person name="Clum A."/>
            <person name="Coughlan A.Y."/>
            <person name="Deshpande S."/>
            <person name="Douglass A.P."/>
            <person name="Hanson S.J."/>
            <person name="Klenk H.-P."/>
            <person name="Labutti K."/>
            <person name="Lapidus A."/>
            <person name="Lindquist E."/>
            <person name="Lipzen A."/>
            <person name="Meier-Kolthoff J.P."/>
            <person name="Ohm R.A."/>
            <person name="Otillar R.P."/>
            <person name="Pangilinan J."/>
            <person name="Peng Y."/>
            <person name="Rokas A."/>
            <person name="Rosa C.A."/>
            <person name="Scheuner C."/>
            <person name="Sibirny A.A."/>
            <person name="Slot J.C."/>
            <person name="Stielow J.B."/>
            <person name="Sun H."/>
            <person name="Kurtzman C.P."/>
            <person name="Blackwell M."/>
            <person name="Jeffries T.W."/>
            <person name="Grigoriev I.V."/>
        </authorList>
    </citation>
    <scope>NUCLEOTIDE SEQUENCE [LARGE SCALE GENOMIC DNA]</scope>
    <source>
        <strain evidence="4">NRRL Y-17796</strain>
    </source>
</reference>
<dbReference type="EMBL" id="KV453841">
    <property type="protein sequence ID" value="ODV92292.1"/>
    <property type="molecule type" value="Genomic_DNA"/>
</dbReference>
<proteinExistence type="predicted"/>
<dbReference type="GO" id="GO:0070390">
    <property type="term" value="C:transcription export complex 2"/>
    <property type="evidence" value="ECO:0007669"/>
    <property type="project" value="TreeGrafter"/>
</dbReference>
<dbReference type="Proteomes" id="UP000095023">
    <property type="component" value="Unassembled WGS sequence"/>
</dbReference>
<dbReference type="GO" id="GO:0006406">
    <property type="term" value="P:mRNA export from nucleus"/>
    <property type="evidence" value="ECO:0007669"/>
    <property type="project" value="TreeGrafter"/>
</dbReference>
<feature type="coiled-coil region" evidence="1">
    <location>
        <begin position="133"/>
        <end position="160"/>
    </location>
</feature>
<keyword evidence="1" id="KW-0175">Coiled coil</keyword>